<sequence length="269" mass="30790">MIEKDMPEVSLLDMALMIEQELDELDMAKVEAELAQLSAQLEDYLAGSSSEFGGNKGQPWQGVLDCFYQQWQFTGDWQQFFDYQNTQVSQGILNRKGTPLTLGVLLVHFLRQSGLTAHGICFPGHFLVRLDIDETFHYIDPFNGASLSWQQMELKLRGAKGDLARLKQQDLKPDDIKSIIKRLLHTKKGALLRDHQFNQALRCSDILLRLAPGDPFEVRDRGFIFHELDCFNVAVDDFNYFIDKCPNDPSIGLLKLKIEQMDHSQTVMH</sequence>
<dbReference type="EMBL" id="JAIMJA010000002">
    <property type="protein sequence ID" value="MCE2593561.1"/>
    <property type="molecule type" value="Genomic_DNA"/>
</dbReference>
<comment type="caution">
    <text evidence="3">The sequence shown here is derived from an EMBL/GenBank/DDBJ whole genome shotgun (WGS) entry which is preliminary data.</text>
</comment>
<keyword evidence="4" id="KW-1185">Reference proteome</keyword>
<name>A0ABS8W7R4_9GAMM</name>
<organism evidence="3 4">
    <name type="scientific">Motilimonas cestriensis</name>
    <dbReference type="NCBI Taxonomy" id="2742685"/>
    <lineage>
        <taxon>Bacteria</taxon>
        <taxon>Pseudomonadati</taxon>
        <taxon>Pseudomonadota</taxon>
        <taxon>Gammaproteobacteria</taxon>
        <taxon>Alteromonadales</taxon>
        <taxon>Alteromonadales genera incertae sedis</taxon>
        <taxon>Motilimonas</taxon>
    </lineage>
</organism>
<evidence type="ECO:0000259" key="2">
    <source>
        <dbReference type="Pfam" id="PF13369"/>
    </source>
</evidence>
<feature type="domain" description="Protein SirB1 N-terminal" evidence="2">
    <location>
        <begin position="29"/>
        <end position="184"/>
    </location>
</feature>
<dbReference type="PANTHER" id="PTHR31350">
    <property type="entry name" value="SI:DKEY-261L7.2"/>
    <property type="match status" value="1"/>
</dbReference>
<dbReference type="RefSeq" id="WP_233051167.1">
    <property type="nucleotide sequence ID" value="NZ_JAIMJA010000002.1"/>
</dbReference>
<comment type="similarity">
    <text evidence="1">Belongs to the UPF0162 family.</text>
</comment>
<evidence type="ECO:0000313" key="3">
    <source>
        <dbReference type="EMBL" id="MCE2593561.1"/>
    </source>
</evidence>
<dbReference type="InterPro" id="IPR011990">
    <property type="entry name" value="TPR-like_helical_dom_sf"/>
</dbReference>
<dbReference type="PANTHER" id="PTHR31350:SF21">
    <property type="entry name" value="F-BOX ONLY PROTEIN 21"/>
    <property type="match status" value="1"/>
</dbReference>
<evidence type="ECO:0000256" key="1">
    <source>
        <dbReference type="ARBA" id="ARBA00007100"/>
    </source>
</evidence>
<accession>A0ABS8W7R4</accession>
<dbReference type="SUPFAM" id="SSF48452">
    <property type="entry name" value="TPR-like"/>
    <property type="match status" value="1"/>
</dbReference>
<gene>
    <name evidence="3" type="ORF">K6Y31_01860</name>
</gene>
<protein>
    <submittedName>
        <fullName evidence="3">Tetratricopeptide repeat protein</fullName>
    </submittedName>
</protein>
<reference evidence="3 4" key="1">
    <citation type="journal article" date="2022" name="Environ. Microbiol. Rep.">
        <title>Eco-phylogenetic analyses reveal divergent evolution of vitamin B12 metabolism in the marine bacterial family 'Psychromonadaceae'.</title>
        <authorList>
            <person name="Jin X."/>
            <person name="Yang Y."/>
            <person name="Cao H."/>
            <person name="Gao B."/>
            <person name="Zhao Z."/>
        </authorList>
    </citation>
    <scope>NUCLEOTIDE SEQUENCE [LARGE SCALE GENOMIC DNA]</scope>
    <source>
        <strain evidence="3 4">MKS20</strain>
    </source>
</reference>
<evidence type="ECO:0000313" key="4">
    <source>
        <dbReference type="Proteomes" id="UP001201273"/>
    </source>
</evidence>
<dbReference type="Pfam" id="PF13371">
    <property type="entry name" value="TPR_9"/>
    <property type="match status" value="1"/>
</dbReference>
<dbReference type="InterPro" id="IPR032698">
    <property type="entry name" value="SirB1_N"/>
</dbReference>
<dbReference type="Proteomes" id="UP001201273">
    <property type="component" value="Unassembled WGS sequence"/>
</dbReference>
<proteinExistence type="inferred from homology"/>
<dbReference type="Pfam" id="PF13369">
    <property type="entry name" value="Transglut_core2"/>
    <property type="match status" value="1"/>
</dbReference>